<dbReference type="VEuPathDB" id="FungiDB:C8Q69DRAFT_440690"/>
<name>A0A443I6J3_BYSSP</name>
<evidence type="ECO:0000313" key="4">
    <source>
        <dbReference type="EMBL" id="RWQ99606.1"/>
    </source>
</evidence>
<dbReference type="GeneID" id="39597955"/>
<feature type="region of interest" description="Disordered" evidence="2">
    <location>
        <begin position="580"/>
        <end position="629"/>
    </location>
</feature>
<reference evidence="4 5" key="1">
    <citation type="journal article" date="2018" name="Front. Microbiol.">
        <title>Genomic and genetic insights into a cosmopolitan fungus, Paecilomyces variotii (Eurotiales).</title>
        <authorList>
            <person name="Urquhart A.S."/>
            <person name="Mondo S.J."/>
            <person name="Makela M.R."/>
            <person name="Hane J.K."/>
            <person name="Wiebenga A."/>
            <person name="He G."/>
            <person name="Mihaltcheva S."/>
            <person name="Pangilinan J."/>
            <person name="Lipzen A."/>
            <person name="Barry K."/>
            <person name="de Vries R.P."/>
            <person name="Grigoriev I.V."/>
            <person name="Idnurm A."/>
        </authorList>
    </citation>
    <scope>NUCLEOTIDE SEQUENCE [LARGE SCALE GENOMIC DNA]</scope>
    <source>
        <strain evidence="4 5">CBS 101075</strain>
    </source>
</reference>
<dbReference type="SUPFAM" id="SSF88723">
    <property type="entry name" value="PIN domain-like"/>
    <property type="match status" value="1"/>
</dbReference>
<comment type="caution">
    <text evidence="4">The sequence shown here is derived from an EMBL/GenBank/DDBJ whole genome shotgun (WGS) entry which is preliminary data.</text>
</comment>
<dbReference type="PANTHER" id="PTHR15665:SF1">
    <property type="entry name" value="PROTEIN ASTEROID HOMOLOG 1"/>
    <property type="match status" value="1"/>
</dbReference>
<dbReference type="InterPro" id="IPR026832">
    <property type="entry name" value="Asteroid"/>
</dbReference>
<dbReference type="InterPro" id="IPR029060">
    <property type="entry name" value="PIN-like_dom_sf"/>
</dbReference>
<protein>
    <submittedName>
        <fullName evidence="4">XPG domain containing-domain-containing protein</fullName>
    </submittedName>
</protein>
<feature type="compositionally biased region" description="Basic and acidic residues" evidence="2">
    <location>
        <begin position="590"/>
        <end position="616"/>
    </location>
</feature>
<sequence length="646" mass="73949">MGIPHLTRHLLPYSEPVYVGDTDRTAEDETRCLRRVVIDGPSLVHHVFHRILSWRDADLNPVDAQPTPNETQKRPDHIYFDGALPLEKRQTRLSRMEKSRKKLEDFCSNTRGGFRVSRPLLQKRPTVQLHQVMCSHKPVKRYMGLSENPFMVSAVFEDLKHRWNWRKIKTTVEGTGIFETLGDDDAAAAAHDAEYPWAGITEIVPGEADIYCGYASRHEGSAVLSNDSDLLVHDLGPNGSVVFLDTVELTNYDLHNPQNGRITAMELRPTVISRKLGIPSILALAYELKSDQHVGLTELIRRSKGRVGALADTAAYLRFMQEYEPINLDVLIKTPGTSESLQSLDIRIAELFMQYELAGFQSGEAPHMYLSILHEDHSRRCAWTEGKYIRRLGYSLLNASYPSSKRYPTVVECVRRGNRICFDTITLHSETQIQNELQDLHDRLSQIGALFNENYTSPQYWKMVSLNEIYHQRKSDPAIPPNRTELERFLLLGHTGSELQWKDIHIFAQMQSVLYSLRILAQLLHVAMLRDYRVDGLQNIQRILCHLPPLHELISLREVRLDESKVKDFVRGFFELQGQADDNESDSELSEPRPAEIETRGDNNKRAAEEWTEVRSVRRGPKADPQISWKKLSNGRNINVYDVLGS</sequence>
<dbReference type="Pfam" id="PF12813">
    <property type="entry name" value="XPG_I_2"/>
    <property type="match status" value="1"/>
</dbReference>
<gene>
    <name evidence="4" type="ORF">C8Q69DRAFT_440690</name>
</gene>
<feature type="domain" description="Asteroid" evidence="3">
    <location>
        <begin position="147"/>
        <end position="427"/>
    </location>
</feature>
<dbReference type="InterPro" id="IPR039436">
    <property type="entry name" value="Asteroid_dom"/>
</dbReference>
<dbReference type="Proteomes" id="UP000283841">
    <property type="component" value="Unassembled WGS sequence"/>
</dbReference>
<dbReference type="EMBL" id="RCNU01000001">
    <property type="protein sequence ID" value="RWQ99606.1"/>
    <property type="molecule type" value="Genomic_DNA"/>
</dbReference>
<dbReference type="AlphaFoldDB" id="A0A443I6J3"/>
<comment type="similarity">
    <text evidence="1">Belongs to the asteroid family.</text>
</comment>
<evidence type="ECO:0000313" key="5">
    <source>
        <dbReference type="Proteomes" id="UP000283841"/>
    </source>
</evidence>
<dbReference type="STRING" id="264951.A0A443I6J3"/>
<evidence type="ECO:0000259" key="3">
    <source>
        <dbReference type="Pfam" id="PF12813"/>
    </source>
</evidence>
<proteinExistence type="inferred from homology"/>
<evidence type="ECO:0000256" key="1">
    <source>
        <dbReference type="ARBA" id="ARBA00007398"/>
    </source>
</evidence>
<dbReference type="RefSeq" id="XP_028489251.1">
    <property type="nucleotide sequence ID" value="XM_028628678.1"/>
</dbReference>
<keyword evidence="5" id="KW-1185">Reference proteome</keyword>
<dbReference type="Gene3D" id="3.40.50.1010">
    <property type="entry name" value="5'-nuclease"/>
    <property type="match status" value="1"/>
</dbReference>
<organism evidence="4 5">
    <name type="scientific">Byssochlamys spectabilis</name>
    <name type="common">Paecilomyces variotii</name>
    <dbReference type="NCBI Taxonomy" id="264951"/>
    <lineage>
        <taxon>Eukaryota</taxon>
        <taxon>Fungi</taxon>
        <taxon>Dikarya</taxon>
        <taxon>Ascomycota</taxon>
        <taxon>Pezizomycotina</taxon>
        <taxon>Eurotiomycetes</taxon>
        <taxon>Eurotiomycetidae</taxon>
        <taxon>Eurotiales</taxon>
        <taxon>Thermoascaceae</taxon>
        <taxon>Paecilomyces</taxon>
    </lineage>
</organism>
<evidence type="ECO:0000256" key="2">
    <source>
        <dbReference type="SAM" id="MobiDB-lite"/>
    </source>
</evidence>
<accession>A0A443I6J3</accession>
<dbReference type="PANTHER" id="PTHR15665">
    <property type="entry name" value="ASTEROID PROTEIN"/>
    <property type="match status" value="1"/>
</dbReference>